<sequence>MIVSLVRERDNARRLSLRAKCRHSDGIIRKLELLKRRIHCPSNHNGAIDADLRLRDIKGREPTGAGPKVRHQELNEVVSNTKARQVKRRFLALYQCPNALQDDLSLRATKVAPPVHRSNVEKKTLVRIGDRPAALLIKQLFQILGRRSLGAAKVKRVYSDHSDGVFGVGETINVLVDFTSPVQVVGTPTLELSTGCHDSSCHVREIQRLRCQATDGKFAIAFADQRVVNIPWNASAYTLRHFLQRMTKIDDVVVTYLQQEDRACTYLGNEITVTFETVNMDGVDGWLIGRETLYDVSVTTASTRTQPSGMLELPMGSSLVKVNSNRNIPLRRGIVDILVTFSDPVIDDDEAAELQLRNVNALVGPGIRRASMSPAFAATLTLPQLTLYRALGDGETIQVSNDATSLRSRLLEFPELQSIGIVSITKTAKKNGVRFVLQFDDTQVLEVPDAIVPVVSDVCAPLLPSSSDATPERLVQQSCDTKMVFQYDIAEGDSALDLDYAGAAIVVPAPTRIARRSRTPTLDANVALPGAASLNRLAATKNLRIDGSPVVITDIVSDSAAGTYGVAYPPDASPPGINPGEIQFRLLFSRPVKFVSAPTMELATGSIQANGVMLPNRVARFISQPTSREAKFIYRVQEGDFSNNLAFANLNVLASAKILCISTSSKYEARKTLPRLTIAAPLNPPIVVDALSVPTTVKLSSTHPDGTFGAGEAIDIQVTFSKQVILQTGLNRNHNRHAQNPAALEYMGNVYVLWTERDDLRASGPPSESLLYLRVFNSDTLQELSLAAPLRAPINRFAPGSFVGTAALVNWKGQLYAAWDENGKLYCAVFGGLAAVAAGTAPPWTLIPNMGANKNLAMRASDAQLLVQNLQLVLVWREIAVVKGAAVGQIRVAQRNDDFDAPLWIFHDGNHPNFGLNRDPTQDARQPHAIVFRGSMFVAWSEYNLARAAYEVIIARRFIQSRDESVWQFLTKLTTPPDDDPLTPFMSVYRPRFAIRRKGMEDLALYVTFHRDTPEANVSVSVYGQVYDTEWALAGANTSIAQQLWQQQTRPSGELVSQLPNTKSLELSTCGNTLFASWTQERTVASPMDGLATWNIQWLQLASLAQDLDMAAAWRPVFRNADAPVNHNTSFDAGQAAWVCSWATGAVGVFWTEFDGITTKLRFRHQKFPQFLTQQQNVTWGETTSGNPLLLLATGTTPPGSAFLTDRSGLRSHVLSFLYVVQPGHSTLDLDATDRDAFVLNGAALRDYLDQIPDVTLFPRTVDLRSLSYNNNLRIDTNVPVVTDVSSSTLSGEYGVGERILIEVTFSAPVVVQSIPVPGASSRARLGPVLYLRSDELHLHSDTDSPALYLSGSGTVTLVFEYITTFLDYCDKLEYVRTSSLDIPIVNGQRTASIRRASTFPTSDAVLTLPAPRSARSLSGNRAIAIRPSQPRVVDVTSTAPDGVYASGDSIPITVRFSLPVLVFGWPVIDLDTGRDVPSEAVYVSGNGTTTLTFEYAVDHHDDNAPSGDMSDDLDVVDDRDGNLVLNYVKALRVPRQAMIKRLSTMPVTDAILSLPAPGFPGSLSANKNLKVDTSQPRIVNVRTTTPDGTYDVGDTIDIFVEFSRAVKVIPGVGQGIADEGLAVGPYLVLNIPSEDRRLAVYKAGSGTSVLHFSYIVTTGDDTKGAALDTLDTSAFRVRPFLMGRELSQPPAKVLCMSSKPVQPASLVMPRPGVPLRVDAVRSLVGNGHKLFLRTDGFRVMSLLADIASGETVSPGQRVVISVVFTDKVVVQGVPRLQLNANAGTPPYANYVSGSGSSTLQFAYVVNLGDGAAELEATSPRALELPLGSIITDINGGYVPLKLGPPRLPGSLSFMFRIGVSSLPPVVQAVRGLVPNGLYGVGDTIDLAVQFSRRVALVPTPAATDAAASLPSLMLQLANGLTRAATYVSGDRTTTLRFRLQVLAGDNTPSATAVDARSLEYTSINSLIVPVGRQLFALATTPTLLVNAILPVPGAAGSLSASSTIDISSAPPTVQRVDAESRNATYTLGDLVRIRVRFSFRVVVAAADAPTCALELSVGGGRSSDPAISPPSIGMAWLVGGSTTRTLVFEYRVGRGDRARQLDYKSAQSLRSCVIQQFSASPSLLVDLTLPPPGSSQSLSANSRLRVDWAAPRVLSVSSVLPNGAYGAGQVVDLTVSFSQAVRLYTPPGAGCVPRLGLAIAFPRPRLPPSAVYTSGSGTAVWTFRYTTVEGEQAFPLAYAGIDALYVEHEGPRTTSCVVQAATSSSPDEQWVALRLPVPRSTGSLSNNRDIRIDAADPPRVIAVRSASPNGVYTIGDTVSVTVVFSGPVVVTGTPFLLLDVGRATPAAAMYAGGTQTAELRFDYAVQVGDATDRLDYTRCPDSARRRPRRREFDKLVICDAGSNALQLGPGGRIQRLATLPTTDAVLDLPEVSQWPRVRVMTAGPIVADMASVAPGEDVAYVTQVQQTTRIPSDDAAAELALQSIVNNEISLSQRQSSLFLYTNSFPAHDTPLRVMTREQRYFIELMRFPSQQTNPLSVTAITTPIGVLLDGIPIQRVSLDIQQAAASNKRTDECGGLLLAVNGVDRYVYTTVPTCFIKTLVPDFSASSRPFLMLGYAFDGFPIFYFYDEDGQLPVLDECNGMLGRDGMYRYHLVPPSGDPSSSVFMPCLRGINNPQNNGDAARLIQVFRYPVDVRQVNGLTLSELSRLDGLVVDQNPSTLRGVATWLNPSGVSVVYTSSTMIVRSNGIPAGKFGPFPNAYNRYRVRPQEYVFEIPRQPVAAQSTTPLPPDRPVGVMLNGVPFFSSQSLVYRGNVLSSQSPAIKLFDSCNGLVDSGGNYRYYASPDCFLRELGASDTPGTASPLIGFALDGFPVYGPYAEDGQVATGLDACNGRIGDDGTYRYHVTLNRAPYIIGCFRGTPRNANIPADVASLQTAALFHSLSFIRAIRISSTPPRVEQVFTNKHPGRVVSPTTATAVFEATKSTPTLSVFMFSITPAAVSSNIPLEFGFDFRSRIVVPPQTTIKRLAAVPMLDADLSLVSAERNTRFASKHQFIRDINVVLRGLYHPHGEDLRVRLFHQTEEATIFERCCGKATFGQPDIQRRINTAQVNIYPTNPTSGVGWDYSFRDRVGKAVTPSTRNLAIEASASAIQSATSGRCAASNAIDGQYLRIIVEKPYAYLTLAEVEVYAEQSHSLTMNSVGTPVSPEYYPGPETWSPDDSFQVAFGGQTSEGTWTLAIQDLAPEVPNDFDTALRPTIHGAGAISDWVLYVTNSAGKVRRYDMDVKARIQTLPRYGKLYVDVAETEAEHLDRDQNGVLDLMEANRYLSQYFLSYDVLPTETRLRVLWDFFDGIRPALLLGIHEYLALIQPFLVLSFELRALGFHFLEQPFLLNQLGFFQCDTVQ</sequence>
<comment type="caution">
    <text evidence="2">The sequence shown here is derived from an EMBL/GenBank/DDBJ whole genome shotgun (WGS) entry which is preliminary data.</text>
</comment>
<evidence type="ECO:0000259" key="1">
    <source>
        <dbReference type="Pfam" id="PF14240"/>
    </source>
</evidence>
<accession>A0AAD5Q829</accession>
<gene>
    <name evidence="2" type="ORF">P43SY_007126</name>
</gene>
<reference evidence="2" key="1">
    <citation type="submission" date="2021-12" db="EMBL/GenBank/DDBJ databases">
        <title>Prjna785345.</title>
        <authorList>
            <person name="Rujirawat T."/>
            <person name="Krajaejun T."/>
        </authorList>
    </citation>
    <scope>NUCLEOTIDE SEQUENCE</scope>
    <source>
        <strain evidence="2">Pi057C3</strain>
    </source>
</reference>
<dbReference type="InterPro" id="IPR025924">
    <property type="entry name" value="YHYH_dom"/>
</dbReference>
<organism evidence="2 3">
    <name type="scientific">Pythium insidiosum</name>
    <name type="common">Pythiosis disease agent</name>
    <dbReference type="NCBI Taxonomy" id="114742"/>
    <lineage>
        <taxon>Eukaryota</taxon>
        <taxon>Sar</taxon>
        <taxon>Stramenopiles</taxon>
        <taxon>Oomycota</taxon>
        <taxon>Peronosporomycetes</taxon>
        <taxon>Pythiales</taxon>
        <taxon>Pythiaceae</taxon>
        <taxon>Pythium</taxon>
    </lineage>
</organism>
<proteinExistence type="predicted"/>
<evidence type="ECO:0000313" key="2">
    <source>
        <dbReference type="EMBL" id="KAJ0403375.1"/>
    </source>
</evidence>
<dbReference type="Proteomes" id="UP001209570">
    <property type="component" value="Unassembled WGS sequence"/>
</dbReference>
<dbReference type="Pfam" id="PF14240">
    <property type="entry name" value="YHYH"/>
    <property type="match status" value="1"/>
</dbReference>
<keyword evidence="3" id="KW-1185">Reference proteome</keyword>
<dbReference type="EMBL" id="JAKCXM010000083">
    <property type="protein sequence ID" value="KAJ0403375.1"/>
    <property type="molecule type" value="Genomic_DNA"/>
</dbReference>
<protein>
    <recommendedName>
        <fullName evidence="1">YHYH domain-containing protein</fullName>
    </recommendedName>
</protein>
<evidence type="ECO:0000313" key="3">
    <source>
        <dbReference type="Proteomes" id="UP001209570"/>
    </source>
</evidence>
<name>A0AAD5Q829_PYTIN</name>
<feature type="domain" description="YHYH" evidence="1">
    <location>
        <begin position="2773"/>
        <end position="2881"/>
    </location>
</feature>